<sequence length="171" mass="19236">MNSQPQQPKKFHSRLIRNRLFAAVTGSDTEQTFSVEDGKDVVIVQERLAPIKAVYENLLGLVQANNQWKFVHPLNLQIHLSEYYFILSTSLYCNHDENRRRVKLSDYLCDECGCPEVVDRPVPELAPLQLLQHISEGGLVHGHAAAGGDAGQGLRICKMGTYVFSRGIYLI</sequence>
<keyword evidence="2" id="KW-1185">Reference proteome</keyword>
<gene>
    <name evidence="1" type="ORF">AVEN_255617_1</name>
</gene>
<evidence type="ECO:0000313" key="1">
    <source>
        <dbReference type="EMBL" id="GBO10651.1"/>
    </source>
</evidence>
<reference evidence="1 2" key="1">
    <citation type="journal article" date="2019" name="Sci. Rep.">
        <title>Orb-weaving spider Araneus ventricosus genome elucidates the spidroin gene catalogue.</title>
        <authorList>
            <person name="Kono N."/>
            <person name="Nakamura H."/>
            <person name="Ohtoshi R."/>
            <person name="Moran D.A.P."/>
            <person name="Shinohara A."/>
            <person name="Yoshida Y."/>
            <person name="Fujiwara M."/>
            <person name="Mori M."/>
            <person name="Tomita M."/>
            <person name="Arakawa K."/>
        </authorList>
    </citation>
    <scope>NUCLEOTIDE SEQUENCE [LARGE SCALE GENOMIC DNA]</scope>
</reference>
<accession>A0A4Y2UF58</accession>
<evidence type="ECO:0000313" key="2">
    <source>
        <dbReference type="Proteomes" id="UP000499080"/>
    </source>
</evidence>
<dbReference type="Proteomes" id="UP000499080">
    <property type="component" value="Unassembled WGS sequence"/>
</dbReference>
<proteinExistence type="predicted"/>
<dbReference type="AlphaFoldDB" id="A0A4Y2UF58"/>
<dbReference type="EMBL" id="BGPR01035706">
    <property type="protein sequence ID" value="GBO10651.1"/>
    <property type="molecule type" value="Genomic_DNA"/>
</dbReference>
<organism evidence="1 2">
    <name type="scientific">Araneus ventricosus</name>
    <name type="common">Orbweaver spider</name>
    <name type="synonym">Epeira ventricosa</name>
    <dbReference type="NCBI Taxonomy" id="182803"/>
    <lineage>
        <taxon>Eukaryota</taxon>
        <taxon>Metazoa</taxon>
        <taxon>Ecdysozoa</taxon>
        <taxon>Arthropoda</taxon>
        <taxon>Chelicerata</taxon>
        <taxon>Arachnida</taxon>
        <taxon>Araneae</taxon>
        <taxon>Araneomorphae</taxon>
        <taxon>Entelegynae</taxon>
        <taxon>Araneoidea</taxon>
        <taxon>Araneidae</taxon>
        <taxon>Araneus</taxon>
    </lineage>
</organism>
<name>A0A4Y2UF58_ARAVE</name>
<comment type="caution">
    <text evidence="1">The sequence shown here is derived from an EMBL/GenBank/DDBJ whole genome shotgun (WGS) entry which is preliminary data.</text>
</comment>
<protein>
    <submittedName>
        <fullName evidence="1">Uncharacterized protein</fullName>
    </submittedName>
</protein>